<feature type="transmembrane region" description="Helical" evidence="11">
    <location>
        <begin position="85"/>
        <end position="105"/>
    </location>
</feature>
<keyword evidence="3" id="KW-1003">Cell membrane</keyword>
<feature type="compositionally biased region" description="Low complexity" evidence="10">
    <location>
        <begin position="432"/>
        <end position="452"/>
    </location>
</feature>
<evidence type="ECO:0000256" key="8">
    <source>
        <dbReference type="ARBA" id="ARBA00023170"/>
    </source>
</evidence>
<dbReference type="OrthoDB" id="6159456at2759"/>
<keyword evidence="14" id="KW-1185">Reference proteome</keyword>
<evidence type="ECO:0000256" key="2">
    <source>
        <dbReference type="ARBA" id="ARBA00010663"/>
    </source>
</evidence>
<evidence type="ECO:0000256" key="10">
    <source>
        <dbReference type="SAM" id="MobiDB-lite"/>
    </source>
</evidence>
<feature type="transmembrane region" description="Helical" evidence="11">
    <location>
        <begin position="6"/>
        <end position="29"/>
    </location>
</feature>
<dbReference type="InterPro" id="IPR000276">
    <property type="entry name" value="GPCR_Rhodpsn"/>
</dbReference>
<proteinExistence type="inferred from homology"/>
<accession>A0A226ES00</accession>
<sequence>MLHLILGSLGTLMSFFGIFTNLYVLVVLLRNKKARTSNEWILLHLSSCGLTASLTNLLCIGPSVFLEKWITASGSSMVSVGCDVTGAATLSLQLLIVWSICALSADRCAAIVSPLRYTQVITRRKIAAFFLSVWIITISVVLVSFFIKPAELQRHQSGTITTEVAGVTTLGGRGIPHIVPVWDHRQTLGPGDEASVTPYFPTTTIVDLDNPRSTEEDNDDVLSNTATMGYISTLHDVTTDHLLLQQQQPQQQNASQLYAQGPFQYRPLIGVCLPKLSSISVLGALWVSGWIILILIAPMVTILICDFTVLSIARRQRHRIIMALYQITAVTQVTVTGSKGAPLPGLWLNRSVPARSRACRAVWEDMMTLLVLHVPLILIFILESTLDSHSAPFQIDTVASLSLFLTPSLTGILYGIRARPLRTASPVDGSPRLSGSRLKSFRSSSPSPNSSPTMTPQRRQSTNDLRPPPFPLAMSISPSHGHLGNHHHHHAGTLGNQLNGGKRKVRSFLHLPSQVDMQEFWSGMRRPNRSPTIVITHEIRLKDSSSSLCSQLPSPAAEQRL</sequence>
<keyword evidence="8" id="KW-0675">Receptor</keyword>
<organism evidence="13 14">
    <name type="scientific">Folsomia candida</name>
    <name type="common">Springtail</name>
    <dbReference type="NCBI Taxonomy" id="158441"/>
    <lineage>
        <taxon>Eukaryota</taxon>
        <taxon>Metazoa</taxon>
        <taxon>Ecdysozoa</taxon>
        <taxon>Arthropoda</taxon>
        <taxon>Hexapoda</taxon>
        <taxon>Collembola</taxon>
        <taxon>Entomobryomorpha</taxon>
        <taxon>Isotomoidea</taxon>
        <taxon>Isotomidae</taxon>
        <taxon>Proisotominae</taxon>
        <taxon>Folsomia</taxon>
    </lineage>
</organism>
<evidence type="ECO:0000256" key="6">
    <source>
        <dbReference type="ARBA" id="ARBA00023040"/>
    </source>
</evidence>
<comment type="similarity">
    <text evidence="2">Belongs to the G-protein coupled receptor 1 family.</text>
</comment>
<dbReference type="PANTHER" id="PTHR24249:SF406">
    <property type="entry name" value="G-PROTEIN COUPLED RECEPTORS FAMILY 1 PROFILE DOMAIN-CONTAINING PROTEIN"/>
    <property type="match status" value="1"/>
</dbReference>
<dbReference type="GO" id="GO:0004930">
    <property type="term" value="F:G protein-coupled receptor activity"/>
    <property type="evidence" value="ECO:0007669"/>
    <property type="project" value="UniProtKB-KW"/>
</dbReference>
<reference evidence="13 14" key="1">
    <citation type="submission" date="2015-12" db="EMBL/GenBank/DDBJ databases">
        <title>The genome of Folsomia candida.</title>
        <authorList>
            <person name="Faddeeva A."/>
            <person name="Derks M.F."/>
            <person name="Anvar Y."/>
            <person name="Smit S."/>
            <person name="Van Straalen N."/>
            <person name="Roelofs D."/>
        </authorList>
    </citation>
    <scope>NUCLEOTIDE SEQUENCE [LARGE SCALE GENOMIC DNA]</scope>
    <source>
        <strain evidence="13 14">VU population</strain>
        <tissue evidence="13">Whole body</tissue>
    </source>
</reference>
<dbReference type="Pfam" id="PF00001">
    <property type="entry name" value="7tm_1"/>
    <property type="match status" value="1"/>
</dbReference>
<feature type="transmembrane region" description="Helical" evidence="11">
    <location>
        <begin position="366"/>
        <end position="386"/>
    </location>
</feature>
<keyword evidence="9" id="KW-0807">Transducer</keyword>
<keyword evidence="5 11" id="KW-1133">Transmembrane helix</keyword>
<dbReference type="AlphaFoldDB" id="A0A226ES00"/>
<evidence type="ECO:0000256" key="7">
    <source>
        <dbReference type="ARBA" id="ARBA00023136"/>
    </source>
</evidence>
<dbReference type="Proteomes" id="UP000198287">
    <property type="component" value="Unassembled WGS sequence"/>
</dbReference>
<feature type="transmembrane region" description="Helical" evidence="11">
    <location>
        <begin position="398"/>
        <end position="416"/>
    </location>
</feature>
<dbReference type="EMBL" id="LNIX01000002">
    <property type="protein sequence ID" value="OXA60415.1"/>
    <property type="molecule type" value="Genomic_DNA"/>
</dbReference>
<dbReference type="PROSITE" id="PS50262">
    <property type="entry name" value="G_PROTEIN_RECEP_F1_2"/>
    <property type="match status" value="1"/>
</dbReference>
<keyword evidence="4 11" id="KW-0812">Transmembrane</keyword>
<evidence type="ECO:0000256" key="9">
    <source>
        <dbReference type="ARBA" id="ARBA00023224"/>
    </source>
</evidence>
<evidence type="ECO:0000256" key="5">
    <source>
        <dbReference type="ARBA" id="ARBA00022989"/>
    </source>
</evidence>
<feature type="transmembrane region" description="Helical" evidence="11">
    <location>
        <begin position="126"/>
        <end position="147"/>
    </location>
</feature>
<dbReference type="GO" id="GO:0005886">
    <property type="term" value="C:plasma membrane"/>
    <property type="evidence" value="ECO:0007669"/>
    <property type="project" value="UniProtKB-SubCell"/>
</dbReference>
<dbReference type="CDD" id="cd00637">
    <property type="entry name" value="7tm_classA_rhodopsin-like"/>
    <property type="match status" value="1"/>
</dbReference>
<comment type="caution">
    <text evidence="13">The sequence shown here is derived from an EMBL/GenBank/DDBJ whole genome shotgun (WGS) entry which is preliminary data.</text>
</comment>
<feature type="transmembrane region" description="Helical" evidence="11">
    <location>
        <begin position="41"/>
        <end position="65"/>
    </location>
</feature>
<keyword evidence="7 11" id="KW-0472">Membrane</keyword>
<feature type="region of interest" description="Disordered" evidence="10">
    <location>
        <begin position="424"/>
        <end position="495"/>
    </location>
</feature>
<keyword evidence="6" id="KW-0297">G-protein coupled receptor</keyword>
<evidence type="ECO:0000313" key="13">
    <source>
        <dbReference type="EMBL" id="OXA60415.1"/>
    </source>
</evidence>
<dbReference type="SUPFAM" id="SSF81321">
    <property type="entry name" value="Family A G protein-coupled receptor-like"/>
    <property type="match status" value="2"/>
</dbReference>
<gene>
    <name evidence="13" type="ORF">Fcan01_06287</name>
</gene>
<evidence type="ECO:0000259" key="12">
    <source>
        <dbReference type="PROSITE" id="PS50262"/>
    </source>
</evidence>
<name>A0A226ES00_FOLCA</name>
<dbReference type="Gene3D" id="1.20.1070.10">
    <property type="entry name" value="Rhodopsin 7-helix transmembrane proteins"/>
    <property type="match status" value="2"/>
</dbReference>
<evidence type="ECO:0000313" key="14">
    <source>
        <dbReference type="Proteomes" id="UP000198287"/>
    </source>
</evidence>
<dbReference type="InterPro" id="IPR050569">
    <property type="entry name" value="TAAR"/>
</dbReference>
<feature type="compositionally biased region" description="Polar residues" evidence="10">
    <location>
        <begin position="453"/>
        <end position="464"/>
    </location>
</feature>
<dbReference type="PANTHER" id="PTHR24249">
    <property type="entry name" value="HISTAMINE RECEPTOR-RELATED G-PROTEIN COUPLED RECEPTOR"/>
    <property type="match status" value="1"/>
</dbReference>
<feature type="domain" description="G-protein coupled receptors family 1 profile" evidence="12">
    <location>
        <begin position="20"/>
        <end position="414"/>
    </location>
</feature>
<protein>
    <submittedName>
        <fullName evidence="13">Rhodopsin, GQ-coupled</fullName>
    </submittedName>
</protein>
<evidence type="ECO:0000256" key="11">
    <source>
        <dbReference type="SAM" id="Phobius"/>
    </source>
</evidence>
<evidence type="ECO:0000256" key="1">
    <source>
        <dbReference type="ARBA" id="ARBA00004651"/>
    </source>
</evidence>
<comment type="subcellular location">
    <subcellularLocation>
        <location evidence="1">Cell membrane</location>
        <topology evidence="1">Multi-pass membrane protein</topology>
    </subcellularLocation>
</comment>
<evidence type="ECO:0000256" key="3">
    <source>
        <dbReference type="ARBA" id="ARBA00022475"/>
    </source>
</evidence>
<feature type="transmembrane region" description="Helical" evidence="11">
    <location>
        <begin position="290"/>
        <end position="313"/>
    </location>
</feature>
<evidence type="ECO:0000256" key="4">
    <source>
        <dbReference type="ARBA" id="ARBA00022692"/>
    </source>
</evidence>
<dbReference type="InterPro" id="IPR017452">
    <property type="entry name" value="GPCR_Rhodpsn_7TM"/>
</dbReference>